<reference evidence="2 3" key="1">
    <citation type="journal article" date="2011" name="J. Bacteriol.">
        <title>Genome sequence of 'Pedosphaera parvula' Ellin514, an aerobic Verrucomicrobial isolate from pasture soil.</title>
        <authorList>
            <person name="Kant R."/>
            <person name="van Passel M.W."/>
            <person name="Sangwan P."/>
            <person name="Palva A."/>
            <person name="Lucas S."/>
            <person name="Copeland A."/>
            <person name="Lapidus A."/>
            <person name="Glavina Del Rio T."/>
            <person name="Dalin E."/>
            <person name="Tice H."/>
            <person name="Bruce D."/>
            <person name="Goodwin L."/>
            <person name="Pitluck S."/>
            <person name="Chertkov O."/>
            <person name="Larimer F.W."/>
            <person name="Land M.L."/>
            <person name="Hauser L."/>
            <person name="Brettin T.S."/>
            <person name="Detter J.C."/>
            <person name="Han S."/>
            <person name="de Vos W.M."/>
            <person name="Janssen P.H."/>
            <person name="Smidt H."/>
        </authorList>
    </citation>
    <scope>NUCLEOTIDE SEQUENCE [LARGE SCALE GENOMIC DNA]</scope>
    <source>
        <strain evidence="2 3">Ellin514</strain>
    </source>
</reference>
<dbReference type="Proteomes" id="UP000003688">
    <property type="component" value="Unassembled WGS sequence"/>
</dbReference>
<comment type="caution">
    <text evidence="2">The sequence shown here is derived from an EMBL/GenBank/DDBJ whole genome shotgun (WGS) entry which is preliminary data.</text>
</comment>
<dbReference type="AlphaFoldDB" id="B9XL31"/>
<feature type="transmembrane region" description="Helical" evidence="1">
    <location>
        <begin position="17"/>
        <end position="41"/>
    </location>
</feature>
<keyword evidence="1" id="KW-0812">Transmembrane</keyword>
<gene>
    <name evidence="2" type="ORF">Cflav_PD2226</name>
</gene>
<sequence length="60" mass="6517">MAEVVAGKKRSGWLRKLGWVFLILIVLLVIAYFVGTSSAVFKGVILPKVSKSLNANVTVQ</sequence>
<evidence type="ECO:0000313" key="2">
    <source>
        <dbReference type="EMBL" id="EEF59382.1"/>
    </source>
</evidence>
<dbReference type="RefSeq" id="WP_007416524.1">
    <property type="nucleotide sequence ID" value="NZ_ABOX02000028.1"/>
</dbReference>
<evidence type="ECO:0000313" key="3">
    <source>
        <dbReference type="Proteomes" id="UP000003688"/>
    </source>
</evidence>
<name>B9XL31_PEDPL</name>
<feature type="non-terminal residue" evidence="2">
    <location>
        <position position="60"/>
    </location>
</feature>
<protein>
    <submittedName>
        <fullName evidence="2">Uncharacterized protein</fullName>
    </submittedName>
</protein>
<keyword evidence="1" id="KW-0472">Membrane</keyword>
<keyword evidence="1" id="KW-1133">Transmembrane helix</keyword>
<proteinExistence type="predicted"/>
<organism evidence="2 3">
    <name type="scientific">Pedosphaera parvula (strain Ellin514)</name>
    <dbReference type="NCBI Taxonomy" id="320771"/>
    <lineage>
        <taxon>Bacteria</taxon>
        <taxon>Pseudomonadati</taxon>
        <taxon>Verrucomicrobiota</taxon>
        <taxon>Pedosphaerae</taxon>
        <taxon>Pedosphaerales</taxon>
        <taxon>Pedosphaeraceae</taxon>
        <taxon>Pedosphaera</taxon>
    </lineage>
</organism>
<dbReference type="EMBL" id="ABOX02000028">
    <property type="protein sequence ID" value="EEF59382.1"/>
    <property type="molecule type" value="Genomic_DNA"/>
</dbReference>
<accession>B9XL31</accession>
<keyword evidence="3" id="KW-1185">Reference proteome</keyword>
<evidence type="ECO:0000256" key="1">
    <source>
        <dbReference type="SAM" id="Phobius"/>
    </source>
</evidence>